<evidence type="ECO:0000313" key="8">
    <source>
        <dbReference type="Proteomes" id="UP001629536"/>
    </source>
</evidence>
<sequence>MKNILALNLGSGTITFIVIAVIVVFLVLFVISIYNKLVVLRENVRNAMSQIATQIESRWDVITNLIGATSKYSEHEANTLREVIGMRTGVNRNSSASEVIKDDQLFQQAMDRINVVVESYPNLKADSLYINTMNNIDKYENNVRNARMIFNDTVTKYNREILMFPKNIFAGIFGFHQEEYFKHSESKANMPQW</sequence>
<dbReference type="Proteomes" id="UP001629536">
    <property type="component" value="Unassembled WGS sequence"/>
</dbReference>
<comment type="similarity">
    <text evidence="2">Belongs to the LemA family.</text>
</comment>
<evidence type="ECO:0000256" key="4">
    <source>
        <dbReference type="ARBA" id="ARBA00022989"/>
    </source>
</evidence>
<dbReference type="PANTHER" id="PTHR34478">
    <property type="entry name" value="PROTEIN LEMA"/>
    <property type="match status" value="1"/>
</dbReference>
<evidence type="ECO:0000256" key="6">
    <source>
        <dbReference type="SAM" id="Phobius"/>
    </source>
</evidence>
<dbReference type="SUPFAM" id="SSF140478">
    <property type="entry name" value="LemA-like"/>
    <property type="match status" value="1"/>
</dbReference>
<evidence type="ECO:0000313" key="7">
    <source>
        <dbReference type="EMBL" id="MFM1524976.1"/>
    </source>
</evidence>
<name>A0ABW9F6D9_9FIRM</name>
<dbReference type="EMBL" id="JBFNFH010000009">
    <property type="protein sequence ID" value="MFM1524976.1"/>
    <property type="molecule type" value="Genomic_DNA"/>
</dbReference>
<keyword evidence="5 6" id="KW-0472">Membrane</keyword>
<proteinExistence type="inferred from homology"/>
<keyword evidence="4 6" id="KW-1133">Transmembrane helix</keyword>
<dbReference type="InterPro" id="IPR007156">
    <property type="entry name" value="MamQ_LemA"/>
</dbReference>
<keyword evidence="3 6" id="KW-0812">Transmembrane</keyword>
<dbReference type="RefSeq" id="WP_408126595.1">
    <property type="nucleotide sequence ID" value="NZ_JBFNFH010000009.1"/>
</dbReference>
<dbReference type="PANTHER" id="PTHR34478:SF1">
    <property type="entry name" value="PROTEIN LEMA"/>
    <property type="match status" value="1"/>
</dbReference>
<organism evidence="7 8">
    <name type="scientific">Helcococcus bovis</name>
    <dbReference type="NCBI Taxonomy" id="3153252"/>
    <lineage>
        <taxon>Bacteria</taxon>
        <taxon>Bacillati</taxon>
        <taxon>Bacillota</taxon>
        <taxon>Tissierellia</taxon>
        <taxon>Tissierellales</taxon>
        <taxon>Peptoniphilaceae</taxon>
        <taxon>Helcococcus</taxon>
    </lineage>
</organism>
<comment type="subcellular location">
    <subcellularLocation>
        <location evidence="1">Membrane</location>
        <topology evidence="1">Single-pass membrane protein</topology>
    </subcellularLocation>
</comment>
<comment type="caution">
    <text evidence="7">The sequence shown here is derived from an EMBL/GenBank/DDBJ whole genome shotgun (WGS) entry which is preliminary data.</text>
</comment>
<dbReference type="Gene3D" id="1.20.1440.20">
    <property type="entry name" value="LemA-like domain"/>
    <property type="match status" value="1"/>
</dbReference>
<accession>A0ABW9F6D9</accession>
<dbReference type="Pfam" id="PF04011">
    <property type="entry name" value="LemA"/>
    <property type="match status" value="1"/>
</dbReference>
<keyword evidence="8" id="KW-1185">Reference proteome</keyword>
<gene>
    <name evidence="7" type="ORF">ABGF40_04745</name>
</gene>
<reference evidence="7 8" key="1">
    <citation type="journal article" date="2024" name="Front. Microbiol.">
        <title>Pangenomic and biochemical analyses of Helcococcus ovis reveal widespread tetracycline resistance and a novel bacterial species, Helcococcus bovis.</title>
        <authorList>
            <person name="Cunha F."/>
            <person name="Zhai Y."/>
            <person name="Casaro S."/>
            <person name="Jones K.L."/>
            <person name="Hernandez M."/>
            <person name="Bisinotto R.S."/>
            <person name="Kariyawasam S."/>
            <person name="Brown M.B."/>
            <person name="Phillips A."/>
            <person name="Jeong K.C."/>
            <person name="Galvao K.N."/>
        </authorList>
    </citation>
    <scope>NUCLEOTIDE SEQUENCE [LARGE SCALE GENOMIC DNA]</scope>
    <source>
        <strain evidence="7 8">KG197</strain>
    </source>
</reference>
<evidence type="ECO:0000256" key="1">
    <source>
        <dbReference type="ARBA" id="ARBA00004167"/>
    </source>
</evidence>
<evidence type="ECO:0000256" key="3">
    <source>
        <dbReference type="ARBA" id="ARBA00022692"/>
    </source>
</evidence>
<protein>
    <submittedName>
        <fullName evidence="7">LemA family protein</fullName>
    </submittedName>
</protein>
<dbReference type="InterPro" id="IPR023353">
    <property type="entry name" value="LemA-like_dom_sf"/>
</dbReference>
<evidence type="ECO:0000256" key="2">
    <source>
        <dbReference type="ARBA" id="ARBA00008854"/>
    </source>
</evidence>
<evidence type="ECO:0000256" key="5">
    <source>
        <dbReference type="ARBA" id="ARBA00023136"/>
    </source>
</evidence>
<feature type="transmembrane region" description="Helical" evidence="6">
    <location>
        <begin position="12"/>
        <end position="35"/>
    </location>
</feature>